<keyword evidence="1" id="KW-1133">Transmembrane helix</keyword>
<gene>
    <name evidence="3" type="ORF">Mlaev_02446</name>
</gene>
<dbReference type="Proteomes" id="UP000075357">
    <property type="component" value="Unassembled WGS sequence"/>
</dbReference>
<dbReference type="EMBL" id="LRAD01000053">
    <property type="protein sequence ID" value="KXZ58743.1"/>
    <property type="molecule type" value="Genomic_DNA"/>
</dbReference>
<dbReference type="AlphaFoldDB" id="A0A150H9G2"/>
<comment type="caution">
    <text evidence="3">The sequence shown here is derived from an EMBL/GenBank/DDBJ whole genome shotgun (WGS) entry which is preliminary data.</text>
</comment>
<dbReference type="Pfam" id="PF07811">
    <property type="entry name" value="TadE"/>
    <property type="match status" value="1"/>
</dbReference>
<feature type="domain" description="TadE-like" evidence="2">
    <location>
        <begin position="27"/>
        <end position="63"/>
    </location>
</feature>
<feature type="transmembrane region" description="Helical" evidence="1">
    <location>
        <begin position="25"/>
        <end position="50"/>
    </location>
</feature>
<evidence type="ECO:0000259" key="2">
    <source>
        <dbReference type="Pfam" id="PF07811"/>
    </source>
</evidence>
<protein>
    <recommendedName>
        <fullName evidence="2">TadE-like domain-containing protein</fullName>
    </recommendedName>
</protein>
<keyword evidence="4" id="KW-1185">Reference proteome</keyword>
<organism evidence="3 4">
    <name type="scientific">Microbacterium laevaniformans</name>
    <dbReference type="NCBI Taxonomy" id="36807"/>
    <lineage>
        <taxon>Bacteria</taxon>
        <taxon>Bacillati</taxon>
        <taxon>Actinomycetota</taxon>
        <taxon>Actinomycetes</taxon>
        <taxon>Micrococcales</taxon>
        <taxon>Microbacteriaceae</taxon>
        <taxon>Microbacterium</taxon>
    </lineage>
</organism>
<dbReference type="PATRIC" id="fig|36807.3.peg.2489"/>
<dbReference type="STRING" id="36807.Mlaev_02446"/>
<evidence type="ECO:0000313" key="4">
    <source>
        <dbReference type="Proteomes" id="UP000075357"/>
    </source>
</evidence>
<evidence type="ECO:0000313" key="3">
    <source>
        <dbReference type="EMBL" id="KXZ58743.1"/>
    </source>
</evidence>
<accession>A0A150H9G2</accession>
<reference evidence="3 4" key="1">
    <citation type="submission" date="2016-01" db="EMBL/GenBank/DDBJ databases">
        <title>Draft genome sequences of Microbacterium laevaniformans LCDC 91-0039 and the type strain of Microbacterium hominis LCDC 84-209.</title>
        <authorList>
            <person name="Bernier A.-M."/>
            <person name="Bernard K."/>
        </authorList>
    </citation>
    <scope>NUCLEOTIDE SEQUENCE [LARGE SCALE GENOMIC DNA]</scope>
    <source>
        <strain evidence="3 4">LCDC 91-0039</strain>
    </source>
</reference>
<name>A0A150H9G2_9MICO</name>
<keyword evidence="1" id="KW-0812">Transmembrane</keyword>
<keyword evidence="1" id="KW-0472">Membrane</keyword>
<evidence type="ECO:0000256" key="1">
    <source>
        <dbReference type="SAM" id="Phobius"/>
    </source>
</evidence>
<sequence>MIRRLRHRLLPITARLRGDRERGDANVEFVIIFPLFAFMIFAILIGGIYYDAGNATQAAANVAVNEARAYGATADQGEQAAEDFIASNAKNLHDTTVTVNRSATEVTVTVTARTNSIFETLFNSVITRTAVAPVERWVD</sequence>
<proteinExistence type="predicted"/>
<dbReference type="InterPro" id="IPR012495">
    <property type="entry name" value="TadE-like_dom"/>
</dbReference>